<dbReference type="InterPro" id="IPR051317">
    <property type="entry name" value="Gfo/Idh/MocA_oxidoreduct"/>
</dbReference>
<evidence type="ECO:0008006" key="6">
    <source>
        <dbReference type="Google" id="ProtNLM"/>
    </source>
</evidence>
<dbReference type="Gene3D" id="3.30.360.10">
    <property type="entry name" value="Dihydrodipicolinate Reductase, domain 2"/>
    <property type="match status" value="1"/>
</dbReference>
<dbReference type="Proteomes" id="UP000494115">
    <property type="component" value="Unassembled WGS sequence"/>
</dbReference>
<feature type="domain" description="GFO/IDH/MocA-like oxidoreductase" evidence="3">
    <location>
        <begin position="153"/>
        <end position="285"/>
    </location>
</feature>
<proteinExistence type="predicted"/>
<dbReference type="InterPro" id="IPR000683">
    <property type="entry name" value="Gfo/Idh/MocA-like_OxRdtase_N"/>
</dbReference>
<dbReference type="InterPro" id="IPR036291">
    <property type="entry name" value="NAD(P)-bd_dom_sf"/>
</dbReference>
<dbReference type="PANTHER" id="PTHR43708:SF3">
    <property type="entry name" value="OXIDOREDUCTASE"/>
    <property type="match status" value="1"/>
</dbReference>
<dbReference type="GO" id="GO:0000166">
    <property type="term" value="F:nucleotide binding"/>
    <property type="evidence" value="ECO:0007669"/>
    <property type="project" value="InterPro"/>
</dbReference>
<dbReference type="AlphaFoldDB" id="A0A6S7AZT4"/>
<dbReference type="Pfam" id="PF01408">
    <property type="entry name" value="GFO_IDH_MocA"/>
    <property type="match status" value="1"/>
</dbReference>
<evidence type="ECO:0000259" key="3">
    <source>
        <dbReference type="Pfam" id="PF22725"/>
    </source>
</evidence>
<dbReference type="Pfam" id="PF22725">
    <property type="entry name" value="GFO_IDH_MocA_C3"/>
    <property type="match status" value="1"/>
</dbReference>
<feature type="domain" description="Gfo/Idh/MocA-like oxidoreductase N-terminal" evidence="2">
    <location>
        <begin position="15"/>
        <end position="145"/>
    </location>
</feature>
<reference evidence="4 5" key="1">
    <citation type="submission" date="2020-04" db="EMBL/GenBank/DDBJ databases">
        <authorList>
            <person name="De Canck E."/>
        </authorList>
    </citation>
    <scope>NUCLEOTIDE SEQUENCE [LARGE SCALE GENOMIC DNA]</scope>
    <source>
        <strain evidence="4 5">LMG 28138</strain>
    </source>
</reference>
<name>A0A6S7AZT4_9BURK</name>
<organism evidence="4 5">
    <name type="scientific">Pararobbsia alpina</name>
    <dbReference type="NCBI Taxonomy" id="621374"/>
    <lineage>
        <taxon>Bacteria</taxon>
        <taxon>Pseudomonadati</taxon>
        <taxon>Pseudomonadota</taxon>
        <taxon>Betaproteobacteria</taxon>
        <taxon>Burkholderiales</taxon>
        <taxon>Burkholderiaceae</taxon>
        <taxon>Pararobbsia</taxon>
    </lineage>
</organism>
<keyword evidence="5" id="KW-1185">Reference proteome</keyword>
<gene>
    <name evidence="4" type="ORF">LMG28138_01561</name>
</gene>
<evidence type="ECO:0000313" key="5">
    <source>
        <dbReference type="Proteomes" id="UP000494115"/>
    </source>
</evidence>
<dbReference type="SUPFAM" id="SSF51735">
    <property type="entry name" value="NAD(P)-binding Rossmann-fold domains"/>
    <property type="match status" value="1"/>
</dbReference>
<dbReference type="SUPFAM" id="SSF55347">
    <property type="entry name" value="Glyceraldehyde-3-phosphate dehydrogenase-like, C-terminal domain"/>
    <property type="match status" value="1"/>
</dbReference>
<evidence type="ECO:0000256" key="1">
    <source>
        <dbReference type="SAM" id="MobiDB-lite"/>
    </source>
</evidence>
<evidence type="ECO:0000313" key="4">
    <source>
        <dbReference type="EMBL" id="CAB3783047.1"/>
    </source>
</evidence>
<dbReference type="Gene3D" id="3.40.50.720">
    <property type="entry name" value="NAD(P)-binding Rossmann-like Domain"/>
    <property type="match status" value="1"/>
</dbReference>
<dbReference type="RefSeq" id="WP_175104172.1">
    <property type="nucleotide sequence ID" value="NZ_CADIKM010000005.1"/>
</dbReference>
<evidence type="ECO:0000259" key="2">
    <source>
        <dbReference type="Pfam" id="PF01408"/>
    </source>
</evidence>
<sequence length="402" mass="42747">MAIEASGAGTRGRRIRLGMVGGGEGAFIGAVHRIAARLDDEYELVAGALSSTPEKAKASGLALGLDPERTYADFAAMAKAESQREDGIEAVAIVTPNHVHAAAAEAFLKAGIHVICDKPLTTTLADAKKLKKLVESSGLVFGVTHNYTGYPMVRHARELIRRGQLGDIRVVQVQYAQDWLTESLEASGQKQAEWRVDPKRSGAGGCIGDIGTHAFNLADFITGLEVESLLADLSAFVPGRKLDDNTQILLRYKSGARGMLWASQVAPGNENNLSIRVYGSKAGIEWRQEEPNHLLYTPFGQPPQIIGRGAGAALPPAARVSRVPAGHPEGYLEGFANIYTEIARAIRAHRGDDSGGKRGKGKKAPRLDPAVTFPTVDDGLKGVAFIEAAVKSSGKGGTWVKL</sequence>
<protein>
    <recommendedName>
        <fullName evidence="6">Oxidoreductase</fullName>
    </recommendedName>
</protein>
<accession>A0A6S7AZT4</accession>
<dbReference type="EMBL" id="CADIKM010000005">
    <property type="protein sequence ID" value="CAB3783047.1"/>
    <property type="molecule type" value="Genomic_DNA"/>
</dbReference>
<feature type="region of interest" description="Disordered" evidence="1">
    <location>
        <begin position="350"/>
        <end position="370"/>
    </location>
</feature>
<dbReference type="PANTHER" id="PTHR43708">
    <property type="entry name" value="CONSERVED EXPRESSED OXIDOREDUCTASE (EUROFUNG)"/>
    <property type="match status" value="1"/>
</dbReference>
<dbReference type="InterPro" id="IPR055170">
    <property type="entry name" value="GFO_IDH_MocA-like_dom"/>
</dbReference>